<feature type="binding site" evidence="15">
    <location>
        <position position="1010"/>
    </location>
    <ligand>
        <name>Mg(2+)</name>
        <dbReference type="ChEBI" id="CHEBI:18420"/>
    </ligand>
</feature>
<keyword evidence="8 15" id="KW-0067">ATP-binding</keyword>
<dbReference type="SUPFAM" id="SSF52540">
    <property type="entry name" value="P-loop containing nucleoside triphosphate hydrolases"/>
    <property type="match status" value="1"/>
</dbReference>
<dbReference type="InterPro" id="IPR014017">
    <property type="entry name" value="DNA_helicase_UvrD-like_C"/>
</dbReference>
<keyword evidence="2 15" id="KW-0479">Metal-binding</keyword>
<dbReference type="InterPro" id="IPR011335">
    <property type="entry name" value="Restrct_endonuc-II-like"/>
</dbReference>
<evidence type="ECO:0000256" key="16">
    <source>
        <dbReference type="PROSITE-ProRule" id="PRU00560"/>
    </source>
</evidence>
<dbReference type="Proteomes" id="UP000321805">
    <property type="component" value="Chromosome"/>
</dbReference>
<dbReference type="RefSeq" id="WP_146917583.1">
    <property type="nucleotide sequence ID" value="NZ_CP042430.1"/>
</dbReference>
<evidence type="ECO:0000256" key="5">
    <source>
        <dbReference type="ARBA" id="ARBA00022801"/>
    </source>
</evidence>
<comment type="domain">
    <text evidence="15">The C-terminal domain has nuclease activity and interacts with RecD. It interacts with RecA, facilitating its loading onto ssDNA.</text>
</comment>
<evidence type="ECO:0000256" key="12">
    <source>
        <dbReference type="ARBA" id="ARBA00023235"/>
    </source>
</evidence>
<comment type="function">
    <text evidence="15">A helicase/nuclease that prepares dsDNA breaks (DSB) for recombinational DNA repair. Binds to DSBs and unwinds DNA via a highly rapid and processive ATP-dependent bidirectional helicase activity. Unwinds dsDNA until it encounters a Chi (crossover hotspot instigator) sequence from the 3' direction. Cuts ssDNA a few nucleotides 3' to the Chi site. The properties and activities of the enzyme are changed at Chi. The Chi-altered holoenzyme produces a long 3'-ssDNA overhang and facilitates RecA-binding to the ssDNA for homologous DNA recombination and repair. Holoenzyme degrades any linearized DNA that is unable to undergo homologous recombination. In the holoenzyme this subunit contributes ATPase, 3'-5' helicase, exonuclease activity and loads RecA onto ssDNA.</text>
</comment>
<feature type="binding site" evidence="15">
    <location>
        <position position="879"/>
    </location>
    <ligand>
        <name>Mg(2+)</name>
        <dbReference type="ChEBI" id="CHEBI:18420"/>
    </ligand>
</feature>
<evidence type="ECO:0000256" key="3">
    <source>
        <dbReference type="ARBA" id="ARBA00022741"/>
    </source>
</evidence>
<evidence type="ECO:0000256" key="15">
    <source>
        <dbReference type="HAMAP-Rule" id="MF_01485"/>
    </source>
</evidence>
<dbReference type="Gene3D" id="3.40.50.300">
    <property type="entry name" value="P-loop containing nucleotide triphosphate hydrolases"/>
    <property type="match status" value="2"/>
</dbReference>
<dbReference type="KEGG" id="bsol:FSW04_06615"/>
<dbReference type="GO" id="GO:0005829">
    <property type="term" value="C:cytosol"/>
    <property type="evidence" value="ECO:0007669"/>
    <property type="project" value="TreeGrafter"/>
</dbReference>
<feature type="region of interest" description="DNA-binding and helicase activity, interacts with RecC" evidence="15">
    <location>
        <begin position="1"/>
        <end position="786"/>
    </location>
</feature>
<dbReference type="PANTHER" id="PTHR11070:SF23">
    <property type="entry name" value="RECBCD ENZYME SUBUNIT RECB"/>
    <property type="match status" value="1"/>
</dbReference>
<proteinExistence type="inferred from homology"/>
<organism evidence="20 21">
    <name type="scientific">Baekduia soli</name>
    <dbReference type="NCBI Taxonomy" id="496014"/>
    <lineage>
        <taxon>Bacteria</taxon>
        <taxon>Bacillati</taxon>
        <taxon>Actinomycetota</taxon>
        <taxon>Thermoleophilia</taxon>
        <taxon>Solirubrobacterales</taxon>
        <taxon>Baekduiaceae</taxon>
        <taxon>Baekduia</taxon>
    </lineage>
</organism>
<keyword evidence="11 15" id="KW-0234">DNA repair</keyword>
<dbReference type="GO" id="GO:0000724">
    <property type="term" value="P:double-strand break repair via homologous recombination"/>
    <property type="evidence" value="ECO:0007669"/>
    <property type="project" value="UniProtKB-UniRule"/>
</dbReference>
<reference evidence="20 21" key="1">
    <citation type="journal article" date="2018" name="J. Microbiol.">
        <title>Baekduia soli gen. nov., sp. nov., a novel bacterium isolated from the soil of Baekdu Mountain and proposal of a novel family name, Baekduiaceae fam. nov.</title>
        <authorList>
            <person name="An D.S."/>
            <person name="Siddiqi M.Z."/>
            <person name="Kim K.H."/>
            <person name="Yu H.S."/>
            <person name="Im W.T."/>
        </authorList>
    </citation>
    <scope>NUCLEOTIDE SEQUENCE [LARGE SCALE GENOMIC DNA]</scope>
    <source>
        <strain evidence="20 21">BR7-21</strain>
    </source>
</reference>
<dbReference type="Pfam" id="PF13361">
    <property type="entry name" value="UvrD_C"/>
    <property type="match status" value="1"/>
</dbReference>
<keyword evidence="1 15" id="KW-0540">Nuclease</keyword>
<keyword evidence="21" id="KW-1185">Reference proteome</keyword>
<keyword evidence="9 15" id="KW-0460">Magnesium</keyword>
<dbReference type="Gene3D" id="3.90.320.10">
    <property type="match status" value="1"/>
</dbReference>
<evidence type="ECO:0000256" key="7">
    <source>
        <dbReference type="ARBA" id="ARBA00022839"/>
    </source>
</evidence>
<dbReference type="InterPro" id="IPR000212">
    <property type="entry name" value="DNA_helicase_UvrD/REP"/>
</dbReference>
<dbReference type="CDD" id="cd22352">
    <property type="entry name" value="RecB_C-like"/>
    <property type="match status" value="1"/>
</dbReference>
<dbReference type="Pfam" id="PF12705">
    <property type="entry name" value="PDDEXK_1"/>
    <property type="match status" value="1"/>
</dbReference>
<dbReference type="InterPro" id="IPR004586">
    <property type="entry name" value="RecB"/>
</dbReference>
<comment type="catalytic activity">
    <reaction evidence="14 15">
        <text>ATP + H2O = ADP + phosphate + H(+)</text>
        <dbReference type="Rhea" id="RHEA:13065"/>
        <dbReference type="ChEBI" id="CHEBI:15377"/>
        <dbReference type="ChEBI" id="CHEBI:15378"/>
        <dbReference type="ChEBI" id="CHEBI:30616"/>
        <dbReference type="ChEBI" id="CHEBI:43474"/>
        <dbReference type="ChEBI" id="CHEBI:456216"/>
        <dbReference type="EC" id="5.6.2.4"/>
    </reaction>
</comment>
<dbReference type="InterPro" id="IPR014016">
    <property type="entry name" value="UvrD-like_ATP-bd"/>
</dbReference>
<dbReference type="GO" id="GO:0009338">
    <property type="term" value="C:exodeoxyribonuclease V complex"/>
    <property type="evidence" value="ECO:0007669"/>
    <property type="project" value="TreeGrafter"/>
</dbReference>
<dbReference type="Gene3D" id="1.10.486.10">
    <property type="entry name" value="PCRA, domain 4"/>
    <property type="match status" value="1"/>
</dbReference>
<evidence type="ECO:0000256" key="13">
    <source>
        <dbReference type="ARBA" id="ARBA00034617"/>
    </source>
</evidence>
<protein>
    <recommendedName>
        <fullName evidence="15">RecBCD enzyme subunit RecB</fullName>
        <ecNumber evidence="15">3.1.11.5</ecNumber>
        <ecNumber evidence="15">5.6.2.4</ecNumber>
    </recommendedName>
    <alternativeName>
        <fullName evidence="15">DNA 3'-5' helicase subunit RecB</fullName>
    </alternativeName>
    <alternativeName>
        <fullName evidence="15">Exonuclease V subunit RecB</fullName>
        <shortName evidence="15">ExoV subunit RecB</shortName>
    </alternativeName>
    <alternativeName>
        <fullName evidence="15">Helicase/nuclease RecBCD subunit RecB</fullName>
    </alternativeName>
</protein>
<feature type="binding site" evidence="15">
    <location>
        <position position="1024"/>
    </location>
    <ligand>
        <name>Mg(2+)</name>
        <dbReference type="ChEBI" id="CHEBI:18420"/>
    </ligand>
</feature>
<comment type="catalytic activity">
    <reaction evidence="13 15">
        <text>Couples ATP hydrolysis with the unwinding of duplex DNA by translocating in the 3'-5' direction.</text>
        <dbReference type="EC" id="5.6.2.4"/>
    </reaction>
</comment>
<comment type="miscellaneous">
    <text evidence="15">In the RecBCD complex, RecB has a slow 3'-5' helicase, an exonuclease activity and loads RecA onto ssDNA, RecD has a fast 5'-3' helicase activity, while RecC stimulates the ATPase and processivity of the RecB helicase and contributes to recognition of the Chi site.</text>
</comment>
<accession>A0A5B8U2T6</accession>
<evidence type="ECO:0000256" key="1">
    <source>
        <dbReference type="ARBA" id="ARBA00022722"/>
    </source>
</evidence>
<feature type="domain" description="UvrD-like helicase C-terminal" evidence="19">
    <location>
        <begin position="366"/>
        <end position="644"/>
    </location>
</feature>
<comment type="domain">
    <text evidence="15">The N-terminal DNA-binding domain is a ssDNA-dependent ATPase and has ATP-dependent 3'-5' helicase function. This domain interacts with RecC.</text>
</comment>
<keyword evidence="10 15" id="KW-0238">DNA-binding</keyword>
<keyword evidence="5 15" id="KW-0378">Hydrolase</keyword>
<dbReference type="Pfam" id="PF00580">
    <property type="entry name" value="UvrD-helicase"/>
    <property type="match status" value="1"/>
</dbReference>
<feature type="domain" description="UvrD-like helicase ATP-binding" evidence="18">
    <location>
        <begin position="1"/>
        <end position="339"/>
    </location>
</feature>
<keyword evidence="7 15" id="KW-0269">Exonuclease</keyword>
<dbReference type="GO" id="GO:0000287">
    <property type="term" value="F:magnesium ion binding"/>
    <property type="evidence" value="ECO:0007669"/>
    <property type="project" value="UniProtKB-UniRule"/>
</dbReference>
<keyword evidence="6 15" id="KW-0347">Helicase</keyword>
<comment type="similarity">
    <text evidence="15">Belongs to the helicase family. UvrD subfamily.</text>
</comment>
<dbReference type="GO" id="GO:0008854">
    <property type="term" value="F:exodeoxyribonuclease V activity"/>
    <property type="evidence" value="ECO:0007669"/>
    <property type="project" value="UniProtKB-EC"/>
</dbReference>
<dbReference type="GO" id="GO:0005524">
    <property type="term" value="F:ATP binding"/>
    <property type="evidence" value="ECO:0007669"/>
    <property type="project" value="UniProtKB-UniRule"/>
</dbReference>
<dbReference type="EMBL" id="CP042430">
    <property type="protein sequence ID" value="QEC47293.1"/>
    <property type="molecule type" value="Genomic_DNA"/>
</dbReference>
<feature type="region of interest" description="Nuclease activity, interacts with RecD and RecA" evidence="15">
    <location>
        <begin position="810"/>
        <end position="1134"/>
    </location>
</feature>
<name>A0A5B8U2T6_9ACTN</name>
<dbReference type="EC" id="3.1.11.5" evidence="15"/>
<comment type="subunit">
    <text evidence="15">Heterotrimer of RecB, RecC and RecD. All subunits contribute to DNA-binding. Interacts with RecA.</text>
</comment>
<evidence type="ECO:0000256" key="2">
    <source>
        <dbReference type="ARBA" id="ARBA00022723"/>
    </source>
</evidence>
<evidence type="ECO:0000313" key="21">
    <source>
        <dbReference type="Proteomes" id="UP000321805"/>
    </source>
</evidence>
<evidence type="ECO:0000259" key="19">
    <source>
        <dbReference type="PROSITE" id="PS51217"/>
    </source>
</evidence>
<keyword evidence="3 15" id="KW-0547">Nucleotide-binding</keyword>
<sequence length="1134" mass="123797">MSEPRRFDVRGPLPTGVTVLEASAGTGKTYTIAALAARYVASGIPLHEILLVTFTRLATGELRERVRERLLQTEERLTHVLDGQAAPDDAVVQLLAAGPVDEVRARRDRLAHALADFDAATIATTHGFCLEALSGLGIVGDVEQGCDVTEDAFDLLEDVVDDLYVRRFGPKGSPAFSRHEAHEIARAAVGNLKATILPLDTTGDGRPAMRARLAGVAREELERRKRLFGVLTFDDLLTRLNTTLADPATGGFAVAKLRDRYKIALVDEFQDTDPIQWDIVRRAFAENLEDAGATQRALVLIGDPKQAIYAFRGADVHAYLEAARVAGDQQTLATNWRSDQDLISALDAMFGGARLGHDEILYRTVQAVPAHRDRRLHGTPSDAALRIRIVQRDNPAVAVTKQGMASAQSAREHVADDVAADIVAVLTSNAEIEERSPSGATTGTHRVGPGDLAVLVRKHSQATLVHDALRRVRVPVVINGAGSVFAGDGAKAWQDLLQALERPTSGPRAHAAALTPFLGWTAQRVAEADDETWESVHRRLHGWARVLRTRGVASLLEVITTSERLTERVLEIEDGERRMTDLRHVGQLLHQAAVDERLGTTALAGWLRARIRAAIAEGGDEERTRRLESDADAVQVLTIHRSKGLEFPIVYCPFLWDTIWRDDKVANPVVFHDDVDDARKVDVALEGSAYAAHAALATTEEEGEELRLAYVALTRARHQAVIWWAGTRDTRSSPLSRLGFAREEDGTVRPQSDVPSDAEAAERFRRLGEAAAGCIAVERCAPRPLTQWQRPAPPDRDLCTARFDREIDRRWRRTSYSGITGAAHDPVVTSEPEARLRDDETPDGPPATTQATDQEVALHDVPLLLADMPGGTRVGTFVHHILEAVDFAAADLDAELQSAMTHELARRPLDVGDPAVARAGFGAVLETPLGSAVGDVRLADIAVPDRLDELEFELPLVGGDAPSGRLTLDALADLLRAHVPTGTPLHGYADRLGDERLQHDLRGYLTGSIDAVLRLPDGRFAIVDYKTNRLGGPDVPLTAWHYRPAALDAAMQDSHYGLQALLYTVAVHRYLRWRLENYDPDRHLAGVLYLFVRGMVGTDTPVVNGERCGVFTWQPSGVLVRALSDVLDRGAVTA</sequence>
<dbReference type="InterPro" id="IPR011604">
    <property type="entry name" value="PDDEXK-like_dom_sf"/>
</dbReference>
<evidence type="ECO:0000256" key="10">
    <source>
        <dbReference type="ARBA" id="ARBA00023125"/>
    </source>
</evidence>
<evidence type="ECO:0000256" key="6">
    <source>
        <dbReference type="ARBA" id="ARBA00022806"/>
    </source>
</evidence>
<evidence type="ECO:0000256" key="11">
    <source>
        <dbReference type="ARBA" id="ARBA00023204"/>
    </source>
</evidence>
<evidence type="ECO:0000256" key="14">
    <source>
        <dbReference type="ARBA" id="ARBA00048988"/>
    </source>
</evidence>
<dbReference type="PROSITE" id="PS51198">
    <property type="entry name" value="UVRD_HELICASE_ATP_BIND"/>
    <property type="match status" value="1"/>
</dbReference>
<keyword evidence="4 15" id="KW-0227">DNA damage</keyword>
<evidence type="ECO:0000256" key="9">
    <source>
        <dbReference type="ARBA" id="ARBA00022842"/>
    </source>
</evidence>
<dbReference type="OrthoDB" id="9810135at2"/>
<gene>
    <name evidence="15" type="primary">recB</name>
    <name evidence="20" type="ORF">FSW04_06615</name>
</gene>
<feature type="active site" description="For nuclease activity" evidence="15">
    <location>
        <position position="1024"/>
    </location>
</feature>
<dbReference type="HAMAP" id="MF_01485">
    <property type="entry name" value="RecB"/>
    <property type="match status" value="1"/>
</dbReference>
<dbReference type="EC" id="5.6.2.4" evidence="15"/>
<feature type="binding site" evidence="16">
    <location>
        <begin position="22"/>
        <end position="29"/>
    </location>
    <ligand>
        <name>ATP</name>
        <dbReference type="ChEBI" id="CHEBI:30616"/>
    </ligand>
</feature>
<evidence type="ECO:0000313" key="20">
    <source>
        <dbReference type="EMBL" id="QEC47293.1"/>
    </source>
</evidence>
<comment type="cofactor">
    <cofactor evidence="15">
        <name>Mg(2+)</name>
        <dbReference type="ChEBI" id="CHEBI:18420"/>
    </cofactor>
    <text evidence="15">Binds 1 Mg(2+) ion per subunit.</text>
</comment>
<dbReference type="InterPro" id="IPR027417">
    <property type="entry name" value="P-loop_NTPase"/>
</dbReference>
<dbReference type="GO" id="GO:0043138">
    <property type="term" value="F:3'-5' DNA helicase activity"/>
    <property type="evidence" value="ECO:0007669"/>
    <property type="project" value="UniProtKB-UniRule"/>
</dbReference>
<dbReference type="GO" id="GO:0003677">
    <property type="term" value="F:DNA binding"/>
    <property type="evidence" value="ECO:0007669"/>
    <property type="project" value="UniProtKB-UniRule"/>
</dbReference>
<dbReference type="AlphaFoldDB" id="A0A5B8U2T6"/>
<dbReference type="GO" id="GO:0016887">
    <property type="term" value="F:ATP hydrolysis activity"/>
    <property type="evidence" value="ECO:0007669"/>
    <property type="project" value="RHEA"/>
</dbReference>
<comment type="catalytic activity">
    <reaction evidence="15">
        <text>Exonucleolytic cleavage (in the presence of ATP) in either 5'- to 3'- or 3'- to 5'-direction to yield 5'-phosphooligonucleotides.</text>
        <dbReference type="EC" id="3.1.11.5"/>
    </reaction>
</comment>
<evidence type="ECO:0000259" key="18">
    <source>
        <dbReference type="PROSITE" id="PS51198"/>
    </source>
</evidence>
<dbReference type="SUPFAM" id="SSF52980">
    <property type="entry name" value="Restriction endonuclease-like"/>
    <property type="match status" value="1"/>
</dbReference>
<evidence type="ECO:0000256" key="8">
    <source>
        <dbReference type="ARBA" id="ARBA00022840"/>
    </source>
</evidence>
<evidence type="ECO:0000256" key="17">
    <source>
        <dbReference type="SAM" id="MobiDB-lite"/>
    </source>
</evidence>
<feature type="region of interest" description="Disordered" evidence="17">
    <location>
        <begin position="821"/>
        <end position="854"/>
    </location>
</feature>
<keyword evidence="12 15" id="KW-0413">Isomerase</keyword>
<evidence type="ECO:0000256" key="4">
    <source>
        <dbReference type="ARBA" id="ARBA00022763"/>
    </source>
</evidence>
<dbReference type="PANTHER" id="PTHR11070">
    <property type="entry name" value="UVRD / RECB / PCRA DNA HELICASE FAMILY MEMBER"/>
    <property type="match status" value="1"/>
</dbReference>
<dbReference type="InterPro" id="IPR038726">
    <property type="entry name" value="PDDEXK_AddAB-type"/>
</dbReference>
<dbReference type="PROSITE" id="PS51217">
    <property type="entry name" value="UVRD_HELICASE_CTER"/>
    <property type="match status" value="1"/>
</dbReference>